<dbReference type="InterPro" id="IPR004843">
    <property type="entry name" value="Calcineurin-like_PHP"/>
</dbReference>
<proteinExistence type="predicted"/>
<dbReference type="Proteomes" id="UP000001351">
    <property type="component" value="Chromosome"/>
</dbReference>
<dbReference type="GO" id="GO:0016787">
    <property type="term" value="F:hydrolase activity"/>
    <property type="evidence" value="ECO:0007669"/>
    <property type="project" value="InterPro"/>
</dbReference>
<reference evidence="2 3" key="1">
    <citation type="journal article" date="2011" name="Mol. Biol. Evol.">
        <title>Comparative genomic analysis of fruiting body formation in Myxococcales.</title>
        <authorList>
            <person name="Huntley S."/>
            <person name="Hamann N."/>
            <person name="Wegener-Feldbrugge S."/>
            <person name="Treuner-Lange A."/>
            <person name="Kube M."/>
            <person name="Reinhardt R."/>
            <person name="Klages S."/>
            <person name="Muller R."/>
            <person name="Ronning C.M."/>
            <person name="Nierman W.C."/>
            <person name="Sogaard-Andersen L."/>
        </authorList>
    </citation>
    <scope>NUCLEOTIDE SEQUENCE [LARGE SCALE GENOMIC DNA]</scope>
    <source>
        <strain evidence="2 3">DW4/3-1</strain>
    </source>
</reference>
<dbReference type="KEGG" id="sur:STAUR_3166"/>
<evidence type="ECO:0000259" key="1">
    <source>
        <dbReference type="Pfam" id="PF00149"/>
    </source>
</evidence>
<protein>
    <submittedName>
        <fullName evidence="2">Metallophosphoesterase</fullName>
    </submittedName>
</protein>
<evidence type="ECO:0000313" key="3">
    <source>
        <dbReference type="Proteomes" id="UP000001351"/>
    </source>
</evidence>
<sequence length="449" mass="50553">MAPMIRRRMLSTVHHAELAMFQSALHQAASRLVGACSMVEHPAMRTVVDVAQRVIGEHEGRGEVLPKGGLVHRCAELCVRYALALAHGQHERAAIFRSYLQYLPCDPLWLESVFTYEQFRQRRLPLPYIRHAHLDDFVLAPLPDSVRVALVSDWGTGTPAAQALLEHVACLKPHVLVHLGDIYYSGTPHEVRTHFLDVLDRVFTSGRPRVYALSGNHDRYSGGEGYMMLLEELGQPASYFCLRTAHWQLLALDTGLHDQDPAMPRQRVTYLEAGEVEWLRHHLTDRRGSIILSHHPYFSWEGTGVDAQGRRPAVNPNLMLAVDPLLRSIHWWFWGHEHNLLIYEPWANLVRGRCIGAGAIPRLVGEQRNAPTADLVLPRGESAPPRVLAGTGLENDGVVDNHAFAVLDLDGDKAVARYYQIPARDLVPGRLRTGLRPCFEETARPRPKR</sequence>
<keyword evidence="3" id="KW-1185">Reference proteome</keyword>
<dbReference type="EMBL" id="CP002271">
    <property type="protein sequence ID" value="ADO70958.1"/>
    <property type="molecule type" value="Genomic_DNA"/>
</dbReference>
<dbReference type="STRING" id="378806.STAUR_3166"/>
<dbReference type="AlphaFoldDB" id="E3FVD2"/>
<dbReference type="Gene3D" id="3.60.21.10">
    <property type="match status" value="1"/>
</dbReference>
<accession>E3FVD2</accession>
<dbReference type="SUPFAM" id="SSF56300">
    <property type="entry name" value="Metallo-dependent phosphatases"/>
    <property type="match status" value="1"/>
</dbReference>
<organism evidence="2 3">
    <name type="scientific">Stigmatella aurantiaca (strain DW4/3-1)</name>
    <dbReference type="NCBI Taxonomy" id="378806"/>
    <lineage>
        <taxon>Bacteria</taxon>
        <taxon>Pseudomonadati</taxon>
        <taxon>Myxococcota</taxon>
        <taxon>Myxococcia</taxon>
        <taxon>Myxococcales</taxon>
        <taxon>Cystobacterineae</taxon>
        <taxon>Archangiaceae</taxon>
        <taxon>Stigmatella</taxon>
    </lineage>
</organism>
<evidence type="ECO:0000313" key="2">
    <source>
        <dbReference type="EMBL" id="ADO70958.1"/>
    </source>
</evidence>
<dbReference type="InterPro" id="IPR029052">
    <property type="entry name" value="Metallo-depent_PP-like"/>
</dbReference>
<dbReference type="Pfam" id="PF00149">
    <property type="entry name" value="Metallophos"/>
    <property type="match status" value="1"/>
</dbReference>
<feature type="domain" description="Calcineurin-like phosphoesterase" evidence="1">
    <location>
        <begin position="147"/>
        <end position="339"/>
    </location>
</feature>
<dbReference type="HOGENOM" id="CLU_035221_0_0_7"/>
<gene>
    <name evidence="2" type="ordered locus">STAUR_3166</name>
</gene>
<dbReference type="OrthoDB" id="606379at2"/>
<dbReference type="eggNOG" id="COG1409">
    <property type="taxonomic scope" value="Bacteria"/>
</dbReference>
<name>E3FVD2_STIAD</name>